<evidence type="ECO:0000259" key="2">
    <source>
        <dbReference type="Pfam" id="PF01738"/>
    </source>
</evidence>
<gene>
    <name evidence="3" type="ORF">B9G79_13690</name>
</gene>
<proteinExistence type="predicted"/>
<dbReference type="PANTHER" id="PTHR22946">
    <property type="entry name" value="DIENELACTONE HYDROLASE DOMAIN-CONTAINING PROTEIN-RELATED"/>
    <property type="match status" value="1"/>
</dbReference>
<dbReference type="GO" id="GO:0016787">
    <property type="term" value="F:hydrolase activity"/>
    <property type="evidence" value="ECO:0007669"/>
    <property type="project" value="UniProtKB-KW"/>
</dbReference>
<organism evidence="3 4">
    <name type="scientific">Bdellovibrio bacteriovorus</name>
    <dbReference type="NCBI Taxonomy" id="959"/>
    <lineage>
        <taxon>Bacteria</taxon>
        <taxon>Pseudomonadati</taxon>
        <taxon>Bdellovibrionota</taxon>
        <taxon>Bdellovibrionia</taxon>
        <taxon>Bdellovibrionales</taxon>
        <taxon>Pseudobdellovibrionaceae</taxon>
        <taxon>Bdellovibrio</taxon>
    </lineage>
</organism>
<dbReference type="Proteomes" id="UP000197003">
    <property type="component" value="Chromosome"/>
</dbReference>
<protein>
    <submittedName>
        <fullName evidence="3">Dienelactone hydrolase</fullName>
    </submittedName>
</protein>
<reference evidence="3 4" key="1">
    <citation type="submission" date="2017-04" db="EMBL/GenBank/DDBJ databases">
        <title>Whole genome sequence of Bdellovibrio bacteriovorus strain SSB218315.</title>
        <authorList>
            <person name="Oyedara O."/>
            <person name="Rodriguez-Perez M.A."/>
        </authorList>
    </citation>
    <scope>NUCLEOTIDE SEQUENCE [LARGE SCALE GENOMIC DNA]</scope>
    <source>
        <strain evidence="3 4">SSB218315</strain>
    </source>
</reference>
<dbReference type="PANTHER" id="PTHR22946:SF0">
    <property type="entry name" value="DIENELACTONE HYDROLASE DOMAIN-CONTAINING PROTEIN"/>
    <property type="match status" value="1"/>
</dbReference>
<name>A0A1Z3NAP0_BDEBC</name>
<evidence type="ECO:0000313" key="3">
    <source>
        <dbReference type="EMBL" id="ASD64548.1"/>
    </source>
</evidence>
<feature type="signal peptide" evidence="1">
    <location>
        <begin position="1"/>
        <end position="20"/>
    </location>
</feature>
<dbReference type="OrthoDB" id="5290364at2"/>
<evidence type="ECO:0000256" key="1">
    <source>
        <dbReference type="SAM" id="SignalP"/>
    </source>
</evidence>
<sequence>MMKSLAAVVLAFGAFMQAHAEVKTETVEYKDGKTTLEGFLAQDNSAKGPRPAIIIVHQWMGLGDHEKASAQRLAEKGYVVLAADIYGKGVRPGSPAEAGKLAGTYKEDVKLFRAREKAAFDYLKKNKNVDAKQIVIMGYCFGGTGALEAARAGLPVAGAVSIHGGLASKNPKDVKNIKTKVLVLHGAIDPYVPPAEVDGFMKEMNEAKVDYQFVAYSGAVHAFTQKDAGNDPSKGHAYNEAAEKRSWSALEAFLNEVAPVAK</sequence>
<dbReference type="RefSeq" id="WP_088566013.1">
    <property type="nucleotide sequence ID" value="NZ_CP020946.1"/>
</dbReference>
<dbReference type="Pfam" id="PF01738">
    <property type="entry name" value="DLH"/>
    <property type="match status" value="1"/>
</dbReference>
<dbReference type="SUPFAM" id="SSF53474">
    <property type="entry name" value="alpha/beta-Hydrolases"/>
    <property type="match status" value="1"/>
</dbReference>
<dbReference type="InterPro" id="IPR050261">
    <property type="entry name" value="FrsA_esterase"/>
</dbReference>
<feature type="domain" description="Dienelactone hydrolase" evidence="2">
    <location>
        <begin position="37"/>
        <end position="257"/>
    </location>
</feature>
<accession>A0A1Z3NAP0</accession>
<dbReference type="EMBL" id="CP020946">
    <property type="protein sequence ID" value="ASD64548.1"/>
    <property type="molecule type" value="Genomic_DNA"/>
</dbReference>
<dbReference type="InterPro" id="IPR029058">
    <property type="entry name" value="AB_hydrolase_fold"/>
</dbReference>
<keyword evidence="1" id="KW-0732">Signal</keyword>
<dbReference type="InterPro" id="IPR002925">
    <property type="entry name" value="Dienelactn_hydro"/>
</dbReference>
<feature type="chain" id="PRO_5012915836" evidence="1">
    <location>
        <begin position="21"/>
        <end position="262"/>
    </location>
</feature>
<dbReference type="Gene3D" id="3.40.50.1820">
    <property type="entry name" value="alpha/beta hydrolase"/>
    <property type="match status" value="1"/>
</dbReference>
<keyword evidence="3" id="KW-0378">Hydrolase</keyword>
<evidence type="ECO:0000313" key="4">
    <source>
        <dbReference type="Proteomes" id="UP000197003"/>
    </source>
</evidence>
<dbReference type="AlphaFoldDB" id="A0A1Z3NAP0"/>